<keyword evidence="1" id="KW-0732">Signal</keyword>
<evidence type="ECO:0008006" key="4">
    <source>
        <dbReference type="Google" id="ProtNLM"/>
    </source>
</evidence>
<organism evidence="2 3">
    <name type="scientific">Sutterella megalosphaeroides</name>
    <dbReference type="NCBI Taxonomy" id="2494234"/>
    <lineage>
        <taxon>Bacteria</taxon>
        <taxon>Pseudomonadati</taxon>
        <taxon>Pseudomonadota</taxon>
        <taxon>Betaproteobacteria</taxon>
        <taxon>Burkholderiales</taxon>
        <taxon>Sutterellaceae</taxon>
        <taxon>Sutterella</taxon>
    </lineage>
</organism>
<feature type="signal peptide" evidence="1">
    <location>
        <begin position="1"/>
        <end position="19"/>
    </location>
</feature>
<name>A0A2Z6IDH8_9BURK</name>
<dbReference type="KEGG" id="sutt:SUTMEG_15880"/>
<protein>
    <recommendedName>
        <fullName evidence="4">Lipoprotein</fullName>
    </recommendedName>
</protein>
<reference evidence="2 3" key="1">
    <citation type="journal article" date="2018" name="Int. J. Syst. Evol. Microbiol.">
        <title>Mesosutterella multiformis gen. nov., sp. nov., a member of the family Sutterellaceae and Sutterella megalosphaeroides sp. nov., isolated from human faeces.</title>
        <authorList>
            <person name="Sakamoto M."/>
            <person name="Ikeyama N."/>
            <person name="Kunihiro T."/>
            <person name="Iino T."/>
            <person name="Yuki M."/>
            <person name="Ohkuma M."/>
        </authorList>
    </citation>
    <scope>NUCLEOTIDE SEQUENCE [LARGE SCALE GENOMIC DNA]</scope>
    <source>
        <strain evidence="2 3">6FBBBH3</strain>
    </source>
</reference>
<dbReference type="PROSITE" id="PS51257">
    <property type="entry name" value="PROKAR_LIPOPROTEIN"/>
    <property type="match status" value="1"/>
</dbReference>
<evidence type="ECO:0000313" key="2">
    <source>
        <dbReference type="EMBL" id="BBF23697.1"/>
    </source>
</evidence>
<proteinExistence type="predicted"/>
<accession>A0A2Z6IDH8</accession>
<keyword evidence="3" id="KW-1185">Reference proteome</keyword>
<gene>
    <name evidence="2" type="ORF">SUTMEG_15880</name>
</gene>
<dbReference type="RefSeq" id="WP_120177279.1">
    <property type="nucleotide sequence ID" value="NZ_AP018786.1"/>
</dbReference>
<evidence type="ECO:0000313" key="3">
    <source>
        <dbReference type="Proteomes" id="UP000271003"/>
    </source>
</evidence>
<evidence type="ECO:0000256" key="1">
    <source>
        <dbReference type="SAM" id="SignalP"/>
    </source>
</evidence>
<dbReference type="EMBL" id="AP018786">
    <property type="protein sequence ID" value="BBF23697.1"/>
    <property type="molecule type" value="Genomic_DNA"/>
</dbReference>
<dbReference type="Proteomes" id="UP000271003">
    <property type="component" value="Chromosome"/>
</dbReference>
<sequence>MKRLLILSSALTALFGLTACQTLQDEHQKYLDREENITNVVGNVWRIEATWPHVKESRQLSEHLYDKARAFCESEELGMLPLSGSVEDGSGDATKPAHGWLEFRCQSGLKYRPEYKGMTFHFDPEELTGEEDR</sequence>
<dbReference type="AlphaFoldDB" id="A0A2Z6IDH8"/>
<dbReference type="OrthoDB" id="9156539at2"/>
<feature type="chain" id="PRO_5016317766" description="Lipoprotein" evidence="1">
    <location>
        <begin position="20"/>
        <end position="133"/>
    </location>
</feature>